<dbReference type="EMBL" id="RAXV01000043">
    <property type="protein sequence ID" value="RKG29390.1"/>
    <property type="molecule type" value="Genomic_DNA"/>
</dbReference>
<evidence type="ECO:0000256" key="1">
    <source>
        <dbReference type="SAM" id="Phobius"/>
    </source>
</evidence>
<dbReference type="OrthoDB" id="7066813at2"/>
<evidence type="ECO:0000313" key="3">
    <source>
        <dbReference type="Proteomes" id="UP000282388"/>
    </source>
</evidence>
<organism evidence="2 3">
    <name type="scientific">Acinetobacter tianfuensis</name>
    <dbReference type="NCBI Taxonomy" id="2419603"/>
    <lineage>
        <taxon>Bacteria</taxon>
        <taxon>Pseudomonadati</taxon>
        <taxon>Pseudomonadota</taxon>
        <taxon>Gammaproteobacteria</taxon>
        <taxon>Moraxellales</taxon>
        <taxon>Moraxellaceae</taxon>
        <taxon>Acinetobacter</taxon>
    </lineage>
</organism>
<proteinExistence type="predicted"/>
<dbReference type="RefSeq" id="WP_120403675.1">
    <property type="nucleotide sequence ID" value="NZ_RAXV01000043.1"/>
</dbReference>
<name>A0A3A8EEX0_9GAMM</name>
<gene>
    <name evidence="2" type="ORF">D7V32_15185</name>
</gene>
<feature type="transmembrane region" description="Helical" evidence="1">
    <location>
        <begin position="44"/>
        <end position="65"/>
    </location>
</feature>
<feature type="transmembrane region" description="Helical" evidence="1">
    <location>
        <begin position="20"/>
        <end position="38"/>
    </location>
</feature>
<dbReference type="Proteomes" id="UP000282388">
    <property type="component" value="Unassembled WGS sequence"/>
</dbReference>
<keyword evidence="1" id="KW-0812">Transmembrane</keyword>
<keyword evidence="1" id="KW-0472">Membrane</keyword>
<comment type="caution">
    <text evidence="2">The sequence shown here is derived from an EMBL/GenBank/DDBJ whole genome shotgun (WGS) entry which is preliminary data.</text>
</comment>
<evidence type="ECO:0000313" key="2">
    <source>
        <dbReference type="EMBL" id="RKG29390.1"/>
    </source>
</evidence>
<feature type="transmembrane region" description="Helical" evidence="1">
    <location>
        <begin position="160"/>
        <end position="183"/>
    </location>
</feature>
<keyword evidence="3" id="KW-1185">Reference proteome</keyword>
<sequence length="190" mass="21955">MRNIKNIVENLKELSVHLSYGFLFVVATLFNAFMFYYSDLSNRSVFVITFIDLLFVFFYSTRWINSKISNISNEAFLDFLNFKKEKLYFTDISGFLGEQAFVSFLATFIIITGKRLLEIDGLLGGIYTGLLFIISMIFTSLSASRMILILVYLKWNKLVLMLLFLMLSAIMHIFYIIGLRIGASTSITWL</sequence>
<keyword evidence="1" id="KW-1133">Transmembrane helix</keyword>
<reference evidence="2 3" key="1">
    <citation type="submission" date="2018-09" db="EMBL/GenBank/DDBJ databases">
        <title>The draft genome of Acinetobacter spp. strains.</title>
        <authorList>
            <person name="Qin J."/>
            <person name="Feng Y."/>
            <person name="Zong Z."/>
        </authorList>
    </citation>
    <scope>NUCLEOTIDE SEQUENCE [LARGE SCALE GENOMIC DNA]</scope>
    <source>
        <strain evidence="2 3">WCHAc060012</strain>
    </source>
</reference>
<protein>
    <submittedName>
        <fullName evidence="2">Uncharacterized protein</fullName>
    </submittedName>
</protein>
<dbReference type="AlphaFoldDB" id="A0A3A8EEX0"/>
<feature type="transmembrane region" description="Helical" evidence="1">
    <location>
        <begin position="131"/>
        <end position="153"/>
    </location>
</feature>
<accession>A0A3A8EEX0</accession>
<feature type="transmembrane region" description="Helical" evidence="1">
    <location>
        <begin position="86"/>
        <end position="111"/>
    </location>
</feature>